<dbReference type="SMART" id="SM01017">
    <property type="entry name" value="Arrestin_C"/>
    <property type="match status" value="1"/>
</dbReference>
<dbReference type="EMBL" id="CAJHNH020001491">
    <property type="protein sequence ID" value="CAG5123270.1"/>
    <property type="molecule type" value="Genomic_DNA"/>
</dbReference>
<dbReference type="GO" id="GO:0015031">
    <property type="term" value="P:protein transport"/>
    <property type="evidence" value="ECO:0007669"/>
    <property type="project" value="TreeGrafter"/>
</dbReference>
<feature type="region of interest" description="Disordered" evidence="2">
    <location>
        <begin position="417"/>
        <end position="484"/>
    </location>
</feature>
<feature type="compositionally biased region" description="Acidic residues" evidence="2">
    <location>
        <begin position="360"/>
        <end position="374"/>
    </location>
</feature>
<dbReference type="PANTHER" id="PTHR11188">
    <property type="entry name" value="ARRESTIN DOMAIN CONTAINING PROTEIN"/>
    <property type="match status" value="1"/>
</dbReference>
<dbReference type="Pfam" id="PF00339">
    <property type="entry name" value="Arrestin_N"/>
    <property type="match status" value="1"/>
</dbReference>
<organism evidence="4 5">
    <name type="scientific">Candidula unifasciata</name>
    <dbReference type="NCBI Taxonomy" id="100452"/>
    <lineage>
        <taxon>Eukaryota</taxon>
        <taxon>Metazoa</taxon>
        <taxon>Spiralia</taxon>
        <taxon>Lophotrochozoa</taxon>
        <taxon>Mollusca</taxon>
        <taxon>Gastropoda</taxon>
        <taxon>Heterobranchia</taxon>
        <taxon>Euthyneura</taxon>
        <taxon>Panpulmonata</taxon>
        <taxon>Eupulmonata</taxon>
        <taxon>Stylommatophora</taxon>
        <taxon>Helicina</taxon>
        <taxon>Helicoidea</taxon>
        <taxon>Geomitridae</taxon>
        <taxon>Candidula</taxon>
    </lineage>
</organism>
<dbReference type="InterPro" id="IPR014752">
    <property type="entry name" value="Arrestin-like_C"/>
</dbReference>
<dbReference type="InterPro" id="IPR011021">
    <property type="entry name" value="Arrestin-like_N"/>
</dbReference>
<keyword evidence="5" id="KW-1185">Reference proteome</keyword>
<evidence type="ECO:0000256" key="2">
    <source>
        <dbReference type="SAM" id="MobiDB-lite"/>
    </source>
</evidence>
<proteinExistence type="inferred from homology"/>
<dbReference type="InterPro" id="IPR050357">
    <property type="entry name" value="Arrestin_domain-protein"/>
</dbReference>
<dbReference type="Pfam" id="PF02752">
    <property type="entry name" value="Arrestin_C"/>
    <property type="match status" value="1"/>
</dbReference>
<feature type="domain" description="Arrestin C-terminal-like" evidence="3">
    <location>
        <begin position="168"/>
        <end position="305"/>
    </location>
</feature>
<feature type="region of interest" description="Disordered" evidence="2">
    <location>
        <begin position="359"/>
        <end position="395"/>
    </location>
</feature>
<protein>
    <recommendedName>
        <fullName evidence="3">Arrestin C-terminal-like domain-containing protein</fullName>
    </recommendedName>
</protein>
<dbReference type="OrthoDB" id="2333384at2759"/>
<evidence type="ECO:0000313" key="4">
    <source>
        <dbReference type="EMBL" id="CAG5123270.1"/>
    </source>
</evidence>
<dbReference type="InterPro" id="IPR014756">
    <property type="entry name" value="Ig_E-set"/>
</dbReference>
<dbReference type="GO" id="GO:0005737">
    <property type="term" value="C:cytoplasm"/>
    <property type="evidence" value="ECO:0007669"/>
    <property type="project" value="TreeGrafter"/>
</dbReference>
<dbReference type="InterPro" id="IPR011022">
    <property type="entry name" value="Arrestin_C-like"/>
</dbReference>
<evidence type="ECO:0000259" key="3">
    <source>
        <dbReference type="SMART" id="SM01017"/>
    </source>
</evidence>
<reference evidence="4" key="1">
    <citation type="submission" date="2021-04" db="EMBL/GenBank/DDBJ databases">
        <authorList>
            <consortium name="Molecular Ecology Group"/>
        </authorList>
    </citation>
    <scope>NUCLEOTIDE SEQUENCE</scope>
</reference>
<dbReference type="PANTHER" id="PTHR11188:SF176">
    <property type="entry name" value="ARRESTIN DOMAIN-CONTAINING PROTEIN 1"/>
    <property type="match status" value="1"/>
</dbReference>
<gene>
    <name evidence="4" type="ORF">CUNI_LOCUS8828</name>
</gene>
<dbReference type="AlphaFoldDB" id="A0A8S3Z6N4"/>
<sequence>MRVELFELRFNNTNSIYIAGQVISGSVVIKLAKETWINNISIKFHGRAKSKWVVPNGDTSKRYQATEVYIDSEYQLFKCRDQNDIQPPGMHVYPFDFTLPPEVPSSFEGRRGFVRYQCIVTMDRGWKGVIQIEQDLTVIRHLDLSAVPGAGIPQDLEGEEMYEGCCCDSGNVRARLRLQKSGFVSGEPLYYDMVIHNKATSTICGVVLSLIQTVRYTGYSDSLFSSGNPKYHDKVSNWVLFQSEDGIGAGRSGYFNSYCIIPAVAPSLLEGCGIIDIMYEIHLEVPVGWRTVQLGCNIFIGTIPLRHSGPLPFREPGAIAGLGDGDITAGDLDLCVPPSRQYCDFPPSYEECVFGRMESQEDGDGLDDDDDDNNPDGRAHSQNHTVPATSAAMRRSQFRRLPSYPYYSTDHFTSGGDYLPGWHDENQQEVCPNPSPPPPPPPPPPLPPPPPATNLGYTFVPVTEQPTVSAGLSPPSYESLHLQH</sequence>
<feature type="compositionally biased region" description="Pro residues" evidence="2">
    <location>
        <begin position="433"/>
        <end position="452"/>
    </location>
</feature>
<dbReference type="Proteomes" id="UP000678393">
    <property type="component" value="Unassembled WGS sequence"/>
</dbReference>
<dbReference type="Gene3D" id="2.60.40.640">
    <property type="match status" value="2"/>
</dbReference>
<accession>A0A8S3Z6N4</accession>
<name>A0A8S3Z6N4_9EUPU</name>
<evidence type="ECO:0000313" key="5">
    <source>
        <dbReference type="Proteomes" id="UP000678393"/>
    </source>
</evidence>
<evidence type="ECO:0000256" key="1">
    <source>
        <dbReference type="ARBA" id="ARBA00005298"/>
    </source>
</evidence>
<comment type="caution">
    <text evidence="4">The sequence shown here is derived from an EMBL/GenBank/DDBJ whole genome shotgun (WGS) entry which is preliminary data.</text>
</comment>
<comment type="similarity">
    <text evidence="1">Belongs to the arrestin family.</text>
</comment>
<dbReference type="SUPFAM" id="SSF81296">
    <property type="entry name" value="E set domains"/>
    <property type="match status" value="2"/>
</dbReference>